<protein>
    <recommendedName>
        <fullName evidence="2">ERCC4 domain-containing protein</fullName>
    </recommendedName>
</protein>
<dbReference type="EMBL" id="LAZR01044167">
    <property type="protein sequence ID" value="KKL05325.1"/>
    <property type="molecule type" value="Genomic_DNA"/>
</dbReference>
<reference evidence="1" key="1">
    <citation type="journal article" date="2015" name="Nature">
        <title>Complex archaea that bridge the gap between prokaryotes and eukaryotes.</title>
        <authorList>
            <person name="Spang A."/>
            <person name="Saw J.H."/>
            <person name="Jorgensen S.L."/>
            <person name="Zaremba-Niedzwiedzka K."/>
            <person name="Martijn J."/>
            <person name="Lind A.E."/>
            <person name="van Eijk R."/>
            <person name="Schleper C."/>
            <person name="Guy L."/>
            <person name="Ettema T.J."/>
        </authorList>
    </citation>
    <scope>NUCLEOTIDE SEQUENCE</scope>
</reference>
<sequence>MESLAADRLVRADVHEPGEIIGGFAQTNTPFKVGPFNSQKHSDYHWWSVKEEQVEIERKTWGEIVGDLDRVEKQLQTHLLTFPDARHIILLEGGIIQSATGCQVLQPRGKWLMGGFESRRPLSSLYAWLYRVSSYFEIVPTVNVQASAVAITSMFNADGKAESDTLKRNIKHLDFDPDPFITQIMGAFPGVGQARAIQISRRFGSLFEIANATPGQLVAIEGFGPTM</sequence>
<dbReference type="SUPFAM" id="SSF47781">
    <property type="entry name" value="RuvA domain 2-like"/>
    <property type="match status" value="1"/>
</dbReference>
<organism evidence="1">
    <name type="scientific">marine sediment metagenome</name>
    <dbReference type="NCBI Taxonomy" id="412755"/>
    <lineage>
        <taxon>unclassified sequences</taxon>
        <taxon>metagenomes</taxon>
        <taxon>ecological metagenomes</taxon>
    </lineage>
</organism>
<dbReference type="InterPro" id="IPR010994">
    <property type="entry name" value="RuvA_2-like"/>
</dbReference>
<name>A0A0F9A789_9ZZZZ</name>
<gene>
    <name evidence="1" type="ORF">LCGC14_2607140</name>
</gene>
<evidence type="ECO:0000313" key="1">
    <source>
        <dbReference type="EMBL" id="KKL05325.1"/>
    </source>
</evidence>
<proteinExistence type="predicted"/>
<feature type="non-terminal residue" evidence="1">
    <location>
        <position position="227"/>
    </location>
</feature>
<dbReference type="AlphaFoldDB" id="A0A0F9A789"/>
<evidence type="ECO:0008006" key="2">
    <source>
        <dbReference type="Google" id="ProtNLM"/>
    </source>
</evidence>
<accession>A0A0F9A789</accession>
<comment type="caution">
    <text evidence="1">The sequence shown here is derived from an EMBL/GenBank/DDBJ whole genome shotgun (WGS) entry which is preliminary data.</text>
</comment>
<dbReference type="Gene3D" id="1.10.150.20">
    <property type="entry name" value="5' to 3' exonuclease, C-terminal subdomain"/>
    <property type="match status" value="1"/>
</dbReference>